<dbReference type="Proteomes" id="UP000887159">
    <property type="component" value="Unassembled WGS sequence"/>
</dbReference>
<gene>
    <name evidence="1" type="ORF">TNCV_354771</name>
</gene>
<accession>A0A8X7BBP9</accession>
<reference evidence="1" key="1">
    <citation type="submission" date="2020-08" db="EMBL/GenBank/DDBJ databases">
        <title>Multicomponent nature underlies the extraordinary mechanical properties of spider dragline silk.</title>
        <authorList>
            <person name="Kono N."/>
            <person name="Nakamura H."/>
            <person name="Mori M."/>
            <person name="Yoshida Y."/>
            <person name="Ohtoshi R."/>
            <person name="Malay A.D."/>
            <person name="Moran D.A.P."/>
            <person name="Tomita M."/>
            <person name="Numata K."/>
            <person name="Arakawa K."/>
        </authorList>
    </citation>
    <scope>NUCLEOTIDE SEQUENCE</scope>
</reference>
<proteinExistence type="predicted"/>
<dbReference type="EMBL" id="BMAU01021374">
    <property type="protein sequence ID" value="GFY26161.1"/>
    <property type="molecule type" value="Genomic_DNA"/>
</dbReference>
<name>A0A8X7BBP9_TRICX</name>
<protein>
    <submittedName>
        <fullName evidence="1">Uncharacterized protein</fullName>
    </submittedName>
</protein>
<keyword evidence="2" id="KW-1185">Reference proteome</keyword>
<evidence type="ECO:0000313" key="2">
    <source>
        <dbReference type="Proteomes" id="UP000887159"/>
    </source>
</evidence>
<dbReference type="AlphaFoldDB" id="A0A8X7BBP9"/>
<organism evidence="1 2">
    <name type="scientific">Trichonephila clavipes</name>
    <name type="common">Golden silk orbweaver</name>
    <name type="synonym">Nephila clavipes</name>
    <dbReference type="NCBI Taxonomy" id="2585209"/>
    <lineage>
        <taxon>Eukaryota</taxon>
        <taxon>Metazoa</taxon>
        <taxon>Ecdysozoa</taxon>
        <taxon>Arthropoda</taxon>
        <taxon>Chelicerata</taxon>
        <taxon>Arachnida</taxon>
        <taxon>Araneae</taxon>
        <taxon>Araneomorphae</taxon>
        <taxon>Entelegynae</taxon>
        <taxon>Araneoidea</taxon>
        <taxon>Nephilidae</taxon>
        <taxon>Trichonephila</taxon>
    </lineage>
</organism>
<comment type="caution">
    <text evidence="1">The sequence shown here is derived from an EMBL/GenBank/DDBJ whole genome shotgun (WGS) entry which is preliminary data.</text>
</comment>
<evidence type="ECO:0000313" key="1">
    <source>
        <dbReference type="EMBL" id="GFY26161.1"/>
    </source>
</evidence>
<sequence>MVVPLCCKWVSNDDQRGPAVKRNGTPDHNSLLRACGAIMKVGSARCPGLGFQRDRAKHLYNLALPCAGVNGRWRSGWYEQNFCSFCRLGMVIVDTRVWVARLMVDNDESGTVTADLTINMSSRSAGALGRPLPS</sequence>